<evidence type="ECO:0000256" key="1">
    <source>
        <dbReference type="ARBA" id="ARBA00022723"/>
    </source>
</evidence>
<evidence type="ECO:0000256" key="5">
    <source>
        <dbReference type="SAM" id="MobiDB-lite"/>
    </source>
</evidence>
<gene>
    <name evidence="7" type="ORF">Sangu_2631000</name>
</gene>
<sequence>MQNHIVYLKEKFCSCGMFQLVGYPCRHAITAIDYHRLKMEDFIDECFKKEVYLKVYIHMIHPVPEMNDFEDSKMGRMDPPDNLNEDRQRSKTSHGASGSRRPSTSSSSQDSQPQVPLQPHFLVQPHVPAQDPPPQTAPRKPFKVPQQSSRTAPDETTTRRIKAKMHKTPLCFKKSTKNPPLF</sequence>
<dbReference type="PROSITE" id="PS50966">
    <property type="entry name" value="ZF_SWIM"/>
    <property type="match status" value="1"/>
</dbReference>
<name>A0AAW2J4V9_9LAMI</name>
<proteinExistence type="predicted"/>
<evidence type="ECO:0000259" key="6">
    <source>
        <dbReference type="PROSITE" id="PS50966"/>
    </source>
</evidence>
<keyword evidence="3" id="KW-0862">Zinc</keyword>
<feature type="domain" description="SWIM-type" evidence="6">
    <location>
        <begin position="4"/>
        <end position="36"/>
    </location>
</feature>
<dbReference type="EMBL" id="JACGWK010001417">
    <property type="protein sequence ID" value="KAL0289046.1"/>
    <property type="molecule type" value="Genomic_DNA"/>
</dbReference>
<dbReference type="GO" id="GO:0008270">
    <property type="term" value="F:zinc ion binding"/>
    <property type="evidence" value="ECO:0007669"/>
    <property type="project" value="UniProtKB-KW"/>
</dbReference>
<dbReference type="InterPro" id="IPR006564">
    <property type="entry name" value="Znf_PMZ"/>
</dbReference>
<accession>A0AAW2J4V9</accession>
<dbReference type="InterPro" id="IPR007527">
    <property type="entry name" value="Znf_SWIM"/>
</dbReference>
<comment type="caution">
    <text evidence="7">The sequence shown here is derived from an EMBL/GenBank/DDBJ whole genome shotgun (WGS) entry which is preliminary data.</text>
</comment>
<feature type="region of interest" description="Disordered" evidence="5">
    <location>
        <begin position="70"/>
        <end position="182"/>
    </location>
</feature>
<dbReference type="Pfam" id="PF04434">
    <property type="entry name" value="SWIM"/>
    <property type="match status" value="1"/>
</dbReference>
<dbReference type="AlphaFoldDB" id="A0AAW2J4V9"/>
<organism evidence="7">
    <name type="scientific">Sesamum angustifolium</name>
    <dbReference type="NCBI Taxonomy" id="2727405"/>
    <lineage>
        <taxon>Eukaryota</taxon>
        <taxon>Viridiplantae</taxon>
        <taxon>Streptophyta</taxon>
        <taxon>Embryophyta</taxon>
        <taxon>Tracheophyta</taxon>
        <taxon>Spermatophyta</taxon>
        <taxon>Magnoliopsida</taxon>
        <taxon>eudicotyledons</taxon>
        <taxon>Gunneridae</taxon>
        <taxon>Pentapetalae</taxon>
        <taxon>asterids</taxon>
        <taxon>lamiids</taxon>
        <taxon>Lamiales</taxon>
        <taxon>Pedaliaceae</taxon>
        <taxon>Sesamum</taxon>
    </lineage>
</organism>
<reference evidence="7" key="2">
    <citation type="journal article" date="2024" name="Plant">
        <title>Genomic evolution and insights into agronomic trait innovations of Sesamum species.</title>
        <authorList>
            <person name="Miao H."/>
            <person name="Wang L."/>
            <person name="Qu L."/>
            <person name="Liu H."/>
            <person name="Sun Y."/>
            <person name="Le M."/>
            <person name="Wang Q."/>
            <person name="Wei S."/>
            <person name="Zheng Y."/>
            <person name="Lin W."/>
            <person name="Duan Y."/>
            <person name="Cao H."/>
            <person name="Xiong S."/>
            <person name="Wang X."/>
            <person name="Wei L."/>
            <person name="Li C."/>
            <person name="Ma Q."/>
            <person name="Ju M."/>
            <person name="Zhao R."/>
            <person name="Li G."/>
            <person name="Mu C."/>
            <person name="Tian Q."/>
            <person name="Mei H."/>
            <person name="Zhang T."/>
            <person name="Gao T."/>
            <person name="Zhang H."/>
        </authorList>
    </citation>
    <scope>NUCLEOTIDE SEQUENCE</scope>
    <source>
        <strain evidence="7">G01</strain>
    </source>
</reference>
<evidence type="ECO:0000256" key="2">
    <source>
        <dbReference type="ARBA" id="ARBA00022771"/>
    </source>
</evidence>
<protein>
    <recommendedName>
        <fullName evidence="6">SWIM-type domain-containing protein</fullName>
    </recommendedName>
</protein>
<evidence type="ECO:0000256" key="3">
    <source>
        <dbReference type="ARBA" id="ARBA00022833"/>
    </source>
</evidence>
<reference evidence="7" key="1">
    <citation type="submission" date="2020-06" db="EMBL/GenBank/DDBJ databases">
        <authorList>
            <person name="Li T."/>
            <person name="Hu X."/>
            <person name="Zhang T."/>
            <person name="Song X."/>
            <person name="Zhang H."/>
            <person name="Dai N."/>
            <person name="Sheng W."/>
            <person name="Hou X."/>
            <person name="Wei L."/>
        </authorList>
    </citation>
    <scope>NUCLEOTIDE SEQUENCE</scope>
    <source>
        <strain evidence="7">G01</strain>
        <tissue evidence="7">Leaf</tissue>
    </source>
</reference>
<feature type="compositionally biased region" description="Low complexity" evidence="5">
    <location>
        <begin position="97"/>
        <end position="119"/>
    </location>
</feature>
<feature type="compositionally biased region" description="Basic and acidic residues" evidence="5">
    <location>
        <begin position="70"/>
        <end position="89"/>
    </location>
</feature>
<evidence type="ECO:0000313" key="7">
    <source>
        <dbReference type="EMBL" id="KAL0289046.1"/>
    </source>
</evidence>
<dbReference type="SMART" id="SM00575">
    <property type="entry name" value="ZnF_PMZ"/>
    <property type="match status" value="1"/>
</dbReference>
<keyword evidence="2 4" id="KW-0863">Zinc-finger</keyword>
<evidence type="ECO:0000256" key="4">
    <source>
        <dbReference type="PROSITE-ProRule" id="PRU00325"/>
    </source>
</evidence>
<keyword evidence="1" id="KW-0479">Metal-binding</keyword>